<dbReference type="InterPro" id="IPR026468">
    <property type="entry name" value="Nitrous_oxide_Rdtase_Sec-dep"/>
</dbReference>
<keyword evidence="5" id="KW-1185">Reference proteome</keyword>
<keyword evidence="4" id="KW-0560">Oxidoreductase</keyword>
<evidence type="ECO:0000256" key="3">
    <source>
        <dbReference type="ARBA" id="ARBA00023008"/>
    </source>
</evidence>
<dbReference type="Proteomes" id="UP000000493">
    <property type="component" value="Chromosome"/>
</dbReference>
<reference evidence="5" key="1">
    <citation type="submission" date="2011-06" db="EMBL/GenBank/DDBJ databases">
        <title>The complete genome of chromosome of Runella slithyformis DSM 19594.</title>
        <authorList>
            <consortium name="US DOE Joint Genome Institute (JGI-PGF)"/>
            <person name="Lucas S."/>
            <person name="Han J."/>
            <person name="Lapidus A."/>
            <person name="Bruce D."/>
            <person name="Goodwin L."/>
            <person name="Pitluck S."/>
            <person name="Peters L."/>
            <person name="Kyrpides N."/>
            <person name="Mavromatis K."/>
            <person name="Ivanova N."/>
            <person name="Ovchinnikova G."/>
            <person name="Zhang X."/>
            <person name="Misra M."/>
            <person name="Detter J.C."/>
            <person name="Tapia R."/>
            <person name="Han C."/>
            <person name="Land M."/>
            <person name="Hauser L."/>
            <person name="Markowitz V."/>
            <person name="Cheng J.-F."/>
            <person name="Hugenholtz P."/>
            <person name="Woyke T."/>
            <person name="Wu D."/>
            <person name="Tindall B."/>
            <person name="Faehrich R."/>
            <person name="Brambilla E."/>
            <person name="Klenk H.-P."/>
            <person name="Eisen J.A."/>
        </authorList>
    </citation>
    <scope>NUCLEOTIDE SEQUENCE [LARGE SCALE GENOMIC DNA]</scope>
    <source>
        <strain evidence="5">ATCC 29530 / DSM 19594 / LMG 11500 / NCIMB 11436 / LSU 4</strain>
    </source>
</reference>
<sequence>MDKVRRKSESVNKPIISMKTKYIINILTASALLAGSYGCKPDNSGKSGGSELAGDAAQKVYVAPGKHDEFYNIVSGGFNGQLSVVGLPSGRVLRIIPVFSQFAENGWGYSEETKPMLNTSHGFVPWDDSHHVALSTTNGEHDGKWAFINGNNTPRIARISLSTFRTDEIIEIPNSGGNHSSPFITANSEYAVAGTRFSVPPDANADVSISSFKQNFKGYISFVSIDKTTGHMAIKFQLKTPGVSFDLSRAGKGKSDGWFFFSCYNTEQANSLLEVNASQKDKDFILAVNWKKAEQYLAQGKGKKEPAKYAHNVYDEKTHSATSTILNEVMTLDPKECPDMLYFIPCPKSPHGCDVDPTGSFIVGSGKLAAVIPVFSFDKIQKAIAAKTFDGSFDGIPVLKYEAVLHGEVKKPGLGPLHTEFDGQGNAITSFFVSSELVKWNLQTLEVLDRVPTYYSVGHLSIPGGPTSKPHGKYVIAYNKITKDRYLPTGPELTQSAQLYDISGEKMKLLLDFPTIGEPHYAEAIPASLVEKNSRKIFKLEENFHPYVAKGEKEAKVVRKGNEVHVYMTAIRSHFTPDNIEGVRMGDDVYFHVTNLEQDWDVPHGFAVRGANNAEILIMPGETCTLKWKPTKVGVTPMYCTDFCSALHQEMQGYVRVSPAGSKIPLSWGTGKNPTAEAEKKVAKL</sequence>
<proteinExistence type="predicted"/>
<dbReference type="InterPro" id="IPR034205">
    <property type="entry name" value="N2OR_C"/>
</dbReference>
<organism evidence="4 5">
    <name type="scientific">Runella slithyformis (strain ATCC 29530 / DSM 19594 / LMG 11500 / NCIMB 11436 / LSU 4)</name>
    <dbReference type="NCBI Taxonomy" id="761193"/>
    <lineage>
        <taxon>Bacteria</taxon>
        <taxon>Pseudomonadati</taxon>
        <taxon>Bacteroidota</taxon>
        <taxon>Cytophagia</taxon>
        <taxon>Cytophagales</taxon>
        <taxon>Spirosomataceae</taxon>
        <taxon>Runella</taxon>
    </lineage>
</organism>
<dbReference type="KEGG" id="rsi:Runsl_0111"/>
<dbReference type="SUPFAM" id="SSF50974">
    <property type="entry name" value="Nitrous oxide reductase, N-terminal domain"/>
    <property type="match status" value="1"/>
</dbReference>
<dbReference type="InterPro" id="IPR001505">
    <property type="entry name" value="Copper_CuA"/>
</dbReference>
<keyword evidence="3" id="KW-0186">Copper</keyword>
<dbReference type="GO" id="GO:0005507">
    <property type="term" value="F:copper ion binding"/>
    <property type="evidence" value="ECO:0007669"/>
    <property type="project" value="InterPro"/>
</dbReference>
<dbReference type="Pfam" id="PF18764">
    <property type="entry name" value="nos_propeller"/>
    <property type="match status" value="1"/>
</dbReference>
<dbReference type="InterPro" id="IPR041114">
    <property type="entry name" value="Nos_propeller"/>
</dbReference>
<dbReference type="InterPro" id="IPR015943">
    <property type="entry name" value="WD40/YVTN_repeat-like_dom_sf"/>
</dbReference>
<dbReference type="AlphaFoldDB" id="A0A7U4E3T9"/>
<gene>
    <name evidence="4" type="ordered locus">Runsl_0111</name>
</gene>
<dbReference type="PROSITE" id="PS00078">
    <property type="entry name" value="COX2"/>
    <property type="match status" value="1"/>
</dbReference>
<dbReference type="NCBIfam" id="TIGR04246">
    <property type="entry name" value="nitrous_NosZ_Gp"/>
    <property type="match status" value="1"/>
</dbReference>
<evidence type="ECO:0000313" key="4">
    <source>
        <dbReference type="EMBL" id="AEI46569.1"/>
    </source>
</evidence>
<dbReference type="Gene3D" id="2.130.10.10">
    <property type="entry name" value="YVTN repeat-like/Quinoprotein amine dehydrogenase"/>
    <property type="match status" value="1"/>
</dbReference>
<protein>
    <submittedName>
        <fullName evidence="4">Nitrous-oxide reductase</fullName>
        <ecNumber evidence="4">1.7.2.4</ecNumber>
    </submittedName>
</protein>
<dbReference type="InterPro" id="IPR051403">
    <property type="entry name" value="NosZ/Cyto_c_oxidase_sub2"/>
</dbReference>
<evidence type="ECO:0000256" key="1">
    <source>
        <dbReference type="ARBA" id="ARBA00004196"/>
    </source>
</evidence>
<evidence type="ECO:0000313" key="5">
    <source>
        <dbReference type="Proteomes" id="UP000000493"/>
    </source>
</evidence>
<dbReference type="GO" id="GO:0030313">
    <property type="term" value="C:cell envelope"/>
    <property type="evidence" value="ECO:0007669"/>
    <property type="project" value="UniProtKB-SubCell"/>
</dbReference>
<dbReference type="Gene3D" id="2.60.40.420">
    <property type="entry name" value="Cupredoxins - blue copper proteins"/>
    <property type="match status" value="1"/>
</dbReference>
<name>A0A7U4E3T9_RUNSL</name>
<dbReference type="GO" id="GO:0050304">
    <property type="term" value="F:nitrous-oxide reductase activity"/>
    <property type="evidence" value="ECO:0007669"/>
    <property type="project" value="UniProtKB-EC"/>
</dbReference>
<evidence type="ECO:0000256" key="2">
    <source>
        <dbReference type="ARBA" id="ARBA00022723"/>
    </source>
</evidence>
<dbReference type="PANTHER" id="PTHR42838">
    <property type="entry name" value="CYTOCHROME C OXIDASE SUBUNIT II"/>
    <property type="match status" value="1"/>
</dbReference>
<comment type="subcellular location">
    <subcellularLocation>
        <location evidence="1">Cell envelope</location>
    </subcellularLocation>
</comment>
<dbReference type="CDD" id="cd04223">
    <property type="entry name" value="N2OR_C"/>
    <property type="match status" value="1"/>
</dbReference>
<dbReference type="PANTHER" id="PTHR42838:SF2">
    <property type="entry name" value="NITROUS-OXIDE REDUCTASE"/>
    <property type="match status" value="1"/>
</dbReference>
<keyword evidence="2" id="KW-0479">Metal-binding</keyword>
<dbReference type="InterPro" id="IPR011045">
    <property type="entry name" value="N2O_reductase_N"/>
</dbReference>
<dbReference type="SUPFAM" id="SSF49503">
    <property type="entry name" value="Cupredoxins"/>
    <property type="match status" value="1"/>
</dbReference>
<dbReference type="InterPro" id="IPR008972">
    <property type="entry name" value="Cupredoxin"/>
</dbReference>
<dbReference type="EC" id="1.7.2.4" evidence="4"/>
<reference evidence="4 5" key="2">
    <citation type="journal article" date="2012" name="Stand. Genomic Sci.">
        <title>Complete genome sequence of the aquatic bacterium Runella slithyformis type strain (LSU 4(T)).</title>
        <authorList>
            <person name="Copeland A."/>
            <person name="Zhang X."/>
            <person name="Misra M."/>
            <person name="Lapidus A."/>
            <person name="Nolan M."/>
            <person name="Lucas S."/>
            <person name="Deshpande S."/>
            <person name="Cheng J.F."/>
            <person name="Tapia R."/>
            <person name="Goodwin L.A."/>
            <person name="Pitluck S."/>
            <person name="Liolios K."/>
            <person name="Pagani I."/>
            <person name="Ivanova N."/>
            <person name="Mikhailova N."/>
            <person name="Pati A."/>
            <person name="Chen A."/>
            <person name="Palaniappan K."/>
            <person name="Land M."/>
            <person name="Hauser L."/>
            <person name="Pan C."/>
            <person name="Jeffries C.D."/>
            <person name="Detter J.C."/>
            <person name="Brambilla E.M."/>
            <person name="Rohde M."/>
            <person name="Djao O.D."/>
            <person name="Goker M."/>
            <person name="Sikorski J."/>
            <person name="Tindall B.J."/>
            <person name="Woyke T."/>
            <person name="Bristow J."/>
            <person name="Eisen J.A."/>
            <person name="Markowitz V."/>
            <person name="Hugenholtz P."/>
            <person name="Kyrpides N.C."/>
            <person name="Klenk H.P."/>
            <person name="Mavromatis K."/>
        </authorList>
    </citation>
    <scope>NUCLEOTIDE SEQUENCE [LARGE SCALE GENOMIC DNA]</scope>
    <source>
        <strain evidence="5">ATCC 29530 / DSM 19594 / LMG 11500 / NCIMB 11436 / LSU 4</strain>
    </source>
</reference>
<dbReference type="EMBL" id="CP002859">
    <property type="protein sequence ID" value="AEI46569.1"/>
    <property type="molecule type" value="Genomic_DNA"/>
</dbReference>
<accession>A0A7U4E3T9</accession>